<gene>
    <name evidence="1" type="ORF">LOAG_14022</name>
</gene>
<dbReference type="CTD" id="9951497"/>
<evidence type="ECO:0000313" key="1">
    <source>
        <dbReference type="EMBL" id="EFO14497.1"/>
    </source>
</evidence>
<protein>
    <submittedName>
        <fullName evidence="1">Uncharacterized protein</fullName>
    </submittedName>
</protein>
<accession>A0A1S0TIJ4</accession>
<dbReference type="RefSeq" id="XP_003149572.1">
    <property type="nucleotide sequence ID" value="XM_003149524.1"/>
</dbReference>
<reference evidence="1" key="1">
    <citation type="submission" date="2012-04" db="EMBL/GenBank/DDBJ databases">
        <title>The Genome Sequence of Loa loa.</title>
        <authorList>
            <consortium name="The Broad Institute Genome Sequencing Platform"/>
            <consortium name="Broad Institute Genome Sequencing Center for Infectious Disease"/>
            <person name="Nutman T.B."/>
            <person name="Fink D.L."/>
            <person name="Russ C."/>
            <person name="Young S."/>
            <person name="Zeng Q."/>
            <person name="Gargeya S."/>
            <person name="Alvarado L."/>
            <person name="Berlin A."/>
            <person name="Chapman S.B."/>
            <person name="Chen Z."/>
            <person name="Freedman E."/>
            <person name="Gellesch M."/>
            <person name="Goldberg J."/>
            <person name="Griggs A."/>
            <person name="Gujja S."/>
            <person name="Heilman E.R."/>
            <person name="Heiman D."/>
            <person name="Howarth C."/>
            <person name="Mehta T."/>
            <person name="Neiman D."/>
            <person name="Pearson M."/>
            <person name="Roberts A."/>
            <person name="Saif S."/>
            <person name="Shea T."/>
            <person name="Shenoy N."/>
            <person name="Sisk P."/>
            <person name="Stolte C."/>
            <person name="Sykes S."/>
            <person name="White J."/>
            <person name="Yandava C."/>
            <person name="Haas B."/>
            <person name="Henn M.R."/>
            <person name="Nusbaum C."/>
            <person name="Birren B."/>
        </authorList>
    </citation>
    <scope>NUCLEOTIDE SEQUENCE [LARGE SCALE GENOMIC DNA]</scope>
</reference>
<dbReference type="GeneID" id="9951497"/>
<dbReference type="InParanoid" id="A0A1S0TIJ4"/>
<dbReference type="AlphaFoldDB" id="A0A1S0TIJ4"/>
<dbReference type="KEGG" id="loa:LOAG_14022"/>
<proteinExistence type="predicted"/>
<name>A0A1S0TIJ4_LOALO</name>
<dbReference type="EMBL" id="JH713186">
    <property type="protein sequence ID" value="EFO14497.1"/>
    <property type="molecule type" value="Genomic_DNA"/>
</dbReference>
<organism evidence="1">
    <name type="scientific">Loa loa</name>
    <name type="common">Eye worm</name>
    <name type="synonym">Filaria loa</name>
    <dbReference type="NCBI Taxonomy" id="7209"/>
    <lineage>
        <taxon>Eukaryota</taxon>
        <taxon>Metazoa</taxon>
        <taxon>Ecdysozoa</taxon>
        <taxon>Nematoda</taxon>
        <taxon>Chromadorea</taxon>
        <taxon>Rhabditida</taxon>
        <taxon>Spirurina</taxon>
        <taxon>Spiruromorpha</taxon>
        <taxon>Filarioidea</taxon>
        <taxon>Onchocercidae</taxon>
        <taxon>Loa</taxon>
    </lineage>
</organism>
<sequence length="132" mass="15542">MKLSKKLEMGKGSISKGIRHCLMLLQVSVKHCKSEIYRYKNTPEIPRYLHHMLIKQTINGKMSSKKVVDIDRKGWLHNGQYISSHILKKRSNSRNYPQLITNVTKLYTYTKTYIDMHPHAYIHGRTFVCQHT</sequence>